<dbReference type="RefSeq" id="WP_117330138.1">
    <property type="nucleotide sequence ID" value="NZ_QUWK01000006.1"/>
</dbReference>
<keyword evidence="4 6" id="KW-1133">Transmembrane helix</keyword>
<dbReference type="InterPro" id="IPR001123">
    <property type="entry name" value="LeuE-type"/>
</dbReference>
<reference evidence="8" key="1">
    <citation type="submission" date="2018-08" db="EMBL/GenBank/DDBJ databases">
        <authorList>
            <person name="Grouzdev D.S."/>
            <person name="Krutkina M.S."/>
        </authorList>
    </citation>
    <scope>NUCLEOTIDE SEQUENCE [LARGE SCALE GENOMIC DNA]</scope>
    <source>
        <strain evidence="8">4-11</strain>
    </source>
</reference>
<evidence type="ECO:0000256" key="4">
    <source>
        <dbReference type="ARBA" id="ARBA00022989"/>
    </source>
</evidence>
<keyword evidence="3 6" id="KW-0812">Transmembrane</keyword>
<evidence type="ECO:0000256" key="5">
    <source>
        <dbReference type="ARBA" id="ARBA00023136"/>
    </source>
</evidence>
<keyword evidence="2" id="KW-1003">Cell membrane</keyword>
<feature type="transmembrane region" description="Helical" evidence="6">
    <location>
        <begin position="52"/>
        <end position="73"/>
    </location>
</feature>
<name>A0A372MGL2_9SPIR</name>
<keyword evidence="8" id="KW-1185">Reference proteome</keyword>
<comment type="caution">
    <text evidence="7">The sequence shown here is derived from an EMBL/GenBank/DDBJ whole genome shotgun (WGS) entry which is preliminary data.</text>
</comment>
<evidence type="ECO:0000256" key="1">
    <source>
        <dbReference type="ARBA" id="ARBA00004651"/>
    </source>
</evidence>
<gene>
    <name evidence="7" type="ORF">DYP60_06820</name>
</gene>
<feature type="transmembrane region" description="Helical" evidence="6">
    <location>
        <begin position="80"/>
        <end position="103"/>
    </location>
</feature>
<reference evidence="7 8" key="2">
    <citation type="submission" date="2018-09" db="EMBL/GenBank/DDBJ databases">
        <title>Genome of Sphaerochaeta halotolerans strain 4-11.</title>
        <authorList>
            <person name="Nazina T.N."/>
            <person name="Sokolova D.S."/>
        </authorList>
    </citation>
    <scope>NUCLEOTIDE SEQUENCE [LARGE SCALE GENOMIC DNA]</scope>
    <source>
        <strain evidence="7 8">4-11</strain>
    </source>
</reference>
<dbReference type="GO" id="GO:0015171">
    <property type="term" value="F:amino acid transmembrane transporter activity"/>
    <property type="evidence" value="ECO:0007669"/>
    <property type="project" value="TreeGrafter"/>
</dbReference>
<dbReference type="PANTHER" id="PTHR30086:SF20">
    <property type="entry name" value="ARGININE EXPORTER PROTEIN ARGO-RELATED"/>
    <property type="match status" value="1"/>
</dbReference>
<feature type="transmembrane region" description="Helical" evidence="6">
    <location>
        <begin position="12"/>
        <end position="32"/>
    </location>
</feature>
<dbReference type="GO" id="GO:0005886">
    <property type="term" value="C:plasma membrane"/>
    <property type="evidence" value="ECO:0007669"/>
    <property type="project" value="UniProtKB-SubCell"/>
</dbReference>
<accession>A0A372MGL2</accession>
<dbReference type="AlphaFoldDB" id="A0A372MGL2"/>
<dbReference type="Pfam" id="PF01810">
    <property type="entry name" value="LysE"/>
    <property type="match status" value="1"/>
</dbReference>
<sequence length="131" mass="14747">MGSLYRSLLTFFLRLCKYLGAAYILYLAYRVLHADYTLSQKGSKLLDYKDGLLLQLFNPKVLVLALTLYTIFLSSMNHSVPALFLSALFFTMMSFSAISLWAFSGTTFSHVLASQKAKRVVNSSLALVQLR</sequence>
<evidence type="ECO:0000256" key="3">
    <source>
        <dbReference type="ARBA" id="ARBA00022692"/>
    </source>
</evidence>
<dbReference type="EMBL" id="QUWK01000006">
    <property type="protein sequence ID" value="RFU94929.1"/>
    <property type="molecule type" value="Genomic_DNA"/>
</dbReference>
<evidence type="ECO:0000256" key="6">
    <source>
        <dbReference type="SAM" id="Phobius"/>
    </source>
</evidence>
<dbReference type="Proteomes" id="UP000264002">
    <property type="component" value="Unassembled WGS sequence"/>
</dbReference>
<organism evidence="7 8">
    <name type="scientific">Sphaerochaeta halotolerans</name>
    <dbReference type="NCBI Taxonomy" id="2293840"/>
    <lineage>
        <taxon>Bacteria</taxon>
        <taxon>Pseudomonadati</taxon>
        <taxon>Spirochaetota</taxon>
        <taxon>Spirochaetia</taxon>
        <taxon>Spirochaetales</taxon>
        <taxon>Sphaerochaetaceae</taxon>
        <taxon>Sphaerochaeta</taxon>
    </lineage>
</organism>
<keyword evidence="5 6" id="KW-0472">Membrane</keyword>
<evidence type="ECO:0000256" key="2">
    <source>
        <dbReference type="ARBA" id="ARBA00022475"/>
    </source>
</evidence>
<proteinExistence type="predicted"/>
<comment type="subcellular location">
    <subcellularLocation>
        <location evidence="1">Cell membrane</location>
        <topology evidence="1">Multi-pass membrane protein</topology>
    </subcellularLocation>
</comment>
<protein>
    <submittedName>
        <fullName evidence="7">Uncharacterized protein</fullName>
    </submittedName>
</protein>
<evidence type="ECO:0000313" key="8">
    <source>
        <dbReference type="Proteomes" id="UP000264002"/>
    </source>
</evidence>
<dbReference type="PANTHER" id="PTHR30086">
    <property type="entry name" value="ARGININE EXPORTER PROTEIN ARGO"/>
    <property type="match status" value="1"/>
</dbReference>
<evidence type="ECO:0000313" key="7">
    <source>
        <dbReference type="EMBL" id="RFU94929.1"/>
    </source>
</evidence>